<dbReference type="AlphaFoldDB" id="A0A0C2NES7"/>
<dbReference type="OrthoDB" id="5948822at2759"/>
<organism evidence="3 4">
    <name type="scientific">Thelohanellus kitauei</name>
    <name type="common">Myxosporean</name>
    <dbReference type="NCBI Taxonomy" id="669202"/>
    <lineage>
        <taxon>Eukaryota</taxon>
        <taxon>Metazoa</taxon>
        <taxon>Cnidaria</taxon>
        <taxon>Myxozoa</taxon>
        <taxon>Myxosporea</taxon>
        <taxon>Bivalvulida</taxon>
        <taxon>Platysporina</taxon>
        <taxon>Myxobolidae</taxon>
        <taxon>Thelohanellus</taxon>
    </lineage>
</organism>
<dbReference type="InterPro" id="IPR015915">
    <property type="entry name" value="Kelch-typ_b-propeller"/>
</dbReference>
<evidence type="ECO:0000313" key="3">
    <source>
        <dbReference type="EMBL" id="KII74880.1"/>
    </source>
</evidence>
<keyword evidence="2" id="KW-0677">Repeat</keyword>
<reference evidence="3 4" key="1">
    <citation type="journal article" date="2014" name="Genome Biol. Evol.">
        <title>The genome of the myxosporean Thelohanellus kitauei shows adaptations to nutrient acquisition within its fish host.</title>
        <authorList>
            <person name="Yang Y."/>
            <person name="Xiong J."/>
            <person name="Zhou Z."/>
            <person name="Huo F."/>
            <person name="Miao W."/>
            <person name="Ran C."/>
            <person name="Liu Y."/>
            <person name="Zhang J."/>
            <person name="Feng J."/>
            <person name="Wang M."/>
            <person name="Wang M."/>
            <person name="Wang L."/>
            <person name="Yao B."/>
        </authorList>
    </citation>
    <scope>NUCLEOTIDE SEQUENCE [LARGE SCALE GENOMIC DNA]</scope>
    <source>
        <strain evidence="3">Wuqing</strain>
    </source>
</reference>
<accession>A0A0C2NES7</accession>
<keyword evidence="1" id="KW-0880">Kelch repeat</keyword>
<evidence type="ECO:0000256" key="1">
    <source>
        <dbReference type="ARBA" id="ARBA00022441"/>
    </source>
</evidence>
<keyword evidence="4" id="KW-1185">Reference proteome</keyword>
<comment type="caution">
    <text evidence="3">The sequence shown here is derived from an EMBL/GenBank/DDBJ whole genome shotgun (WGS) entry which is preliminary data.</text>
</comment>
<proteinExistence type="predicted"/>
<protein>
    <submittedName>
        <fullName evidence="3">Kelch domain-containing protein 1</fullName>
    </submittedName>
</protein>
<dbReference type="Gene3D" id="2.120.10.80">
    <property type="entry name" value="Kelch-type beta propeller"/>
    <property type="match status" value="2"/>
</dbReference>
<dbReference type="Proteomes" id="UP000031668">
    <property type="component" value="Unassembled WGS sequence"/>
</dbReference>
<dbReference type="PANTHER" id="PTHR46228:SF2">
    <property type="entry name" value="KELCH REPEAT PROTEIN (AFU_ORTHOLOGUE AFUA_4G14350)"/>
    <property type="match status" value="1"/>
</dbReference>
<dbReference type="Pfam" id="PF24681">
    <property type="entry name" value="Kelch_KLHDC2_KLHL20_DRC7"/>
    <property type="match status" value="1"/>
</dbReference>
<dbReference type="PANTHER" id="PTHR46228">
    <property type="entry name" value="KELCH DOMAIN-CONTAINING PROTEIN"/>
    <property type="match status" value="1"/>
</dbReference>
<evidence type="ECO:0000313" key="4">
    <source>
        <dbReference type="Proteomes" id="UP000031668"/>
    </source>
</evidence>
<evidence type="ECO:0000256" key="2">
    <source>
        <dbReference type="ARBA" id="ARBA00022737"/>
    </source>
</evidence>
<name>A0A0C2NES7_THEKT</name>
<dbReference type="EMBL" id="JWZT01000205">
    <property type="protein sequence ID" value="KII74880.1"/>
    <property type="molecule type" value="Genomic_DNA"/>
</dbReference>
<dbReference type="SUPFAM" id="SSF117281">
    <property type="entry name" value="Kelch motif"/>
    <property type="match status" value="2"/>
</dbReference>
<sequence>MPGNRVNHCMTSVRELLIIYGGTENNTGAIYNELWIYNTISGVWKRHQSPIEIKDTCLSSSMCAVGNVVYIFGGNGLDDDDYRQTNSVVSFNIANDTWDTVYPHTDDYDANTPPPMSGNYLFYHNGSLYVLWGYHESLNLDTIYRFSLKSSTWSMLPQNGVKPTLNRQIFGTIYRNKIYCFESPYAGTKRFTDILIFDLSTHTWISRAIYSKNHHYPDHRYFESWAFSGHIGFMSGGIRPYSTNMIYSDIWRIDLECLEWFQLEYSLKTGVYGHCTSLVDDFYLYTFGGYHGDGFVNTWERFTVQPKTLYYSCLECIRHSQNLRNHKQSLPVAIANQLNYDSFFDH</sequence>
<gene>
    <name evidence="3" type="ORF">RF11_12684</name>
</gene>